<evidence type="ECO:0000256" key="2">
    <source>
        <dbReference type="ARBA" id="ARBA00022553"/>
    </source>
</evidence>
<evidence type="ECO:0000256" key="5">
    <source>
        <dbReference type="ARBA" id="ARBA00023125"/>
    </source>
</evidence>
<dbReference type="SMART" id="SM00862">
    <property type="entry name" value="Trans_reg_C"/>
    <property type="match status" value="1"/>
</dbReference>
<evidence type="ECO:0000256" key="1">
    <source>
        <dbReference type="ARBA" id="ARBA00018672"/>
    </source>
</evidence>
<evidence type="ECO:0000259" key="11">
    <source>
        <dbReference type="PROSITE" id="PS51755"/>
    </source>
</evidence>
<accession>A0A845QUK0</accession>
<dbReference type="PANTHER" id="PTHR48111">
    <property type="entry name" value="REGULATOR OF RPOS"/>
    <property type="match status" value="1"/>
</dbReference>
<dbReference type="SUPFAM" id="SSF52172">
    <property type="entry name" value="CheY-like"/>
    <property type="match status" value="1"/>
</dbReference>
<dbReference type="GO" id="GO:0000156">
    <property type="term" value="F:phosphorelay response regulator activity"/>
    <property type="evidence" value="ECO:0007669"/>
    <property type="project" value="TreeGrafter"/>
</dbReference>
<dbReference type="GO" id="GO:0000976">
    <property type="term" value="F:transcription cis-regulatory region binding"/>
    <property type="evidence" value="ECO:0007669"/>
    <property type="project" value="TreeGrafter"/>
</dbReference>
<dbReference type="InterPro" id="IPR036388">
    <property type="entry name" value="WH-like_DNA-bd_sf"/>
</dbReference>
<dbReference type="Proteomes" id="UP000467132">
    <property type="component" value="Unassembled WGS sequence"/>
</dbReference>
<dbReference type="PROSITE" id="PS51755">
    <property type="entry name" value="OMPR_PHOB"/>
    <property type="match status" value="1"/>
</dbReference>
<evidence type="ECO:0000256" key="7">
    <source>
        <dbReference type="ARBA" id="ARBA00024867"/>
    </source>
</evidence>
<organism evidence="12 13">
    <name type="scientific">Senegalia massiliensis</name>
    <dbReference type="NCBI Taxonomy" id="1720316"/>
    <lineage>
        <taxon>Bacteria</taxon>
        <taxon>Bacillati</taxon>
        <taxon>Bacillota</taxon>
        <taxon>Clostridia</taxon>
        <taxon>Eubacteriales</taxon>
        <taxon>Clostridiaceae</taxon>
        <taxon>Senegalia</taxon>
    </lineage>
</organism>
<name>A0A845QUK0_9CLOT</name>
<dbReference type="InterPro" id="IPR011006">
    <property type="entry name" value="CheY-like_superfamily"/>
</dbReference>
<proteinExistence type="predicted"/>
<keyword evidence="3" id="KW-0902">Two-component regulatory system</keyword>
<dbReference type="GO" id="GO:0005829">
    <property type="term" value="C:cytosol"/>
    <property type="evidence" value="ECO:0007669"/>
    <property type="project" value="TreeGrafter"/>
</dbReference>
<dbReference type="EMBL" id="QXXA01000004">
    <property type="protein sequence ID" value="NBI05704.1"/>
    <property type="molecule type" value="Genomic_DNA"/>
</dbReference>
<dbReference type="SMART" id="SM00448">
    <property type="entry name" value="REC"/>
    <property type="match status" value="1"/>
</dbReference>
<feature type="domain" description="OmpR/PhoB-type" evidence="11">
    <location>
        <begin position="129"/>
        <end position="228"/>
    </location>
</feature>
<dbReference type="SUPFAM" id="SSF46894">
    <property type="entry name" value="C-terminal effector domain of the bipartite response regulators"/>
    <property type="match status" value="1"/>
</dbReference>
<comment type="caution">
    <text evidence="12">The sequence shown here is derived from an EMBL/GenBank/DDBJ whole genome shotgun (WGS) entry which is preliminary data.</text>
</comment>
<evidence type="ECO:0000313" key="13">
    <source>
        <dbReference type="Proteomes" id="UP000467132"/>
    </source>
</evidence>
<feature type="DNA-binding region" description="OmpR/PhoB-type" evidence="9">
    <location>
        <begin position="129"/>
        <end position="228"/>
    </location>
</feature>
<dbReference type="PROSITE" id="PS50110">
    <property type="entry name" value="RESPONSE_REGULATORY"/>
    <property type="match status" value="1"/>
</dbReference>
<keyword evidence="4" id="KW-0805">Transcription regulation</keyword>
<keyword evidence="5 9" id="KW-0238">DNA-binding</keyword>
<evidence type="ECO:0000256" key="9">
    <source>
        <dbReference type="PROSITE-ProRule" id="PRU01091"/>
    </source>
</evidence>
<dbReference type="OrthoDB" id="9790442at2"/>
<dbReference type="FunFam" id="1.10.10.10:FF:000018">
    <property type="entry name" value="DNA-binding response regulator ResD"/>
    <property type="match status" value="1"/>
</dbReference>
<evidence type="ECO:0000259" key="10">
    <source>
        <dbReference type="PROSITE" id="PS50110"/>
    </source>
</evidence>
<protein>
    <recommendedName>
        <fullName evidence="1">Stage 0 sporulation protein A homolog</fullName>
    </recommendedName>
</protein>
<evidence type="ECO:0000256" key="6">
    <source>
        <dbReference type="ARBA" id="ARBA00023163"/>
    </source>
</evidence>
<comment type="function">
    <text evidence="7">May play the central regulatory role in sporulation. It may be an element of the effector pathway responsible for the activation of sporulation genes in response to nutritional stress. Spo0A may act in concert with spo0H (a sigma factor) to control the expression of some genes that are critical to the sporulation process.</text>
</comment>
<dbReference type="InterPro" id="IPR039420">
    <property type="entry name" value="WalR-like"/>
</dbReference>
<gene>
    <name evidence="12" type="ORF">D3Z33_02395</name>
</gene>
<feature type="domain" description="Response regulatory" evidence="10">
    <location>
        <begin position="4"/>
        <end position="117"/>
    </location>
</feature>
<dbReference type="Gene3D" id="6.10.250.690">
    <property type="match status" value="1"/>
</dbReference>
<keyword evidence="6" id="KW-0804">Transcription</keyword>
<dbReference type="Gene3D" id="3.40.50.2300">
    <property type="match status" value="1"/>
</dbReference>
<evidence type="ECO:0000256" key="3">
    <source>
        <dbReference type="ARBA" id="ARBA00023012"/>
    </source>
</evidence>
<dbReference type="Gene3D" id="1.10.10.10">
    <property type="entry name" value="Winged helix-like DNA-binding domain superfamily/Winged helix DNA-binding domain"/>
    <property type="match status" value="1"/>
</dbReference>
<feature type="modified residue" description="4-aspartylphosphate" evidence="8">
    <location>
        <position position="53"/>
    </location>
</feature>
<sequence length="231" mass="26611">MANKILIVDDETLLVKGLKYSLEQDDYDIDTAFDGKEALNKALNKEFDLIILDLMLPEIDGLEVCQKIRETSSVPIIMLTAKGEDMNKILGLEYGADDYLTKPFNILELKARIKAILRRSTNKQSKSHDQVIQVEEFTINTLGRKVSIGDKEVNLTAKEFDLLLLLATNPGKIFTREELLEIIWGYEYFGDLRTVDVHIRRLREKIEKNSSQAEYILTKWGVGYYFRSKKK</sequence>
<dbReference type="PANTHER" id="PTHR48111:SF40">
    <property type="entry name" value="PHOSPHATE REGULON TRANSCRIPTIONAL REGULATORY PROTEIN PHOB"/>
    <property type="match status" value="1"/>
</dbReference>
<evidence type="ECO:0000256" key="4">
    <source>
        <dbReference type="ARBA" id="ARBA00023015"/>
    </source>
</evidence>
<dbReference type="CDD" id="cd00383">
    <property type="entry name" value="trans_reg_C"/>
    <property type="match status" value="1"/>
</dbReference>
<dbReference type="InterPro" id="IPR016032">
    <property type="entry name" value="Sig_transdc_resp-reg_C-effctor"/>
</dbReference>
<dbReference type="GO" id="GO:0006355">
    <property type="term" value="P:regulation of DNA-templated transcription"/>
    <property type="evidence" value="ECO:0007669"/>
    <property type="project" value="InterPro"/>
</dbReference>
<evidence type="ECO:0000313" key="12">
    <source>
        <dbReference type="EMBL" id="NBI05704.1"/>
    </source>
</evidence>
<dbReference type="GO" id="GO:0032993">
    <property type="term" value="C:protein-DNA complex"/>
    <property type="evidence" value="ECO:0007669"/>
    <property type="project" value="TreeGrafter"/>
</dbReference>
<keyword evidence="13" id="KW-1185">Reference proteome</keyword>
<dbReference type="Pfam" id="PF00486">
    <property type="entry name" value="Trans_reg_C"/>
    <property type="match status" value="1"/>
</dbReference>
<evidence type="ECO:0000256" key="8">
    <source>
        <dbReference type="PROSITE-ProRule" id="PRU00169"/>
    </source>
</evidence>
<dbReference type="RefSeq" id="WP_160196200.1">
    <property type="nucleotide sequence ID" value="NZ_QXXA01000004.1"/>
</dbReference>
<reference evidence="12 13" key="1">
    <citation type="submission" date="2018-08" db="EMBL/GenBank/DDBJ databases">
        <title>Murine metabolic-syndrome-specific gut microbial biobank.</title>
        <authorList>
            <person name="Liu C."/>
        </authorList>
    </citation>
    <scope>NUCLEOTIDE SEQUENCE [LARGE SCALE GENOMIC DNA]</scope>
    <source>
        <strain evidence="12 13">583</strain>
    </source>
</reference>
<dbReference type="InterPro" id="IPR001789">
    <property type="entry name" value="Sig_transdc_resp-reg_receiver"/>
</dbReference>
<dbReference type="InterPro" id="IPR001867">
    <property type="entry name" value="OmpR/PhoB-type_DNA-bd"/>
</dbReference>
<dbReference type="Pfam" id="PF00072">
    <property type="entry name" value="Response_reg"/>
    <property type="match status" value="1"/>
</dbReference>
<dbReference type="AlphaFoldDB" id="A0A845QUK0"/>
<dbReference type="FunFam" id="3.40.50.2300:FF:000001">
    <property type="entry name" value="DNA-binding response regulator PhoB"/>
    <property type="match status" value="1"/>
</dbReference>
<keyword evidence="2 8" id="KW-0597">Phosphoprotein</keyword>